<feature type="domain" description="PPPDE" evidence="5">
    <location>
        <begin position="1"/>
        <end position="103"/>
    </location>
</feature>
<sequence length="165" mass="17706">MEVKVNVYDIATKVNRYVSWMGLGAYHTGVQIGSREYTFSNGGVVYHTPLDAGEEAIYKETIDMGEVDALVRKLVGKGIPSYINRAAKLGAGFGPKDVTESSDKKKKANKGKNKDEKASTARPQLTEAQRAKLAKIKGPANGAKANAKASASAELDAEDENEDDV</sequence>
<organism evidence="6 7">
    <name type="scientific">Hondaea fermentalgiana</name>
    <dbReference type="NCBI Taxonomy" id="2315210"/>
    <lineage>
        <taxon>Eukaryota</taxon>
        <taxon>Sar</taxon>
        <taxon>Stramenopiles</taxon>
        <taxon>Bigyra</taxon>
        <taxon>Labyrinthulomycetes</taxon>
        <taxon>Thraustochytrida</taxon>
        <taxon>Thraustochytriidae</taxon>
        <taxon>Hondaea</taxon>
    </lineage>
</organism>
<dbReference type="InterPro" id="IPR042266">
    <property type="entry name" value="PPPDE_sf"/>
</dbReference>
<dbReference type="PANTHER" id="PTHR12378:SF80">
    <property type="entry name" value="IP06716P-RELATED"/>
    <property type="match status" value="1"/>
</dbReference>
<protein>
    <submittedName>
        <fullName evidence="6">Desumoylating isopeptidase 2</fullName>
    </submittedName>
</protein>
<dbReference type="AlphaFoldDB" id="A0A2R5GJP6"/>
<dbReference type="GO" id="GO:0006508">
    <property type="term" value="P:proteolysis"/>
    <property type="evidence" value="ECO:0007669"/>
    <property type="project" value="UniProtKB-KW"/>
</dbReference>
<dbReference type="EMBL" id="BEYU01000091">
    <property type="protein sequence ID" value="GBG31116.1"/>
    <property type="molecule type" value="Genomic_DNA"/>
</dbReference>
<proteinExistence type="inferred from homology"/>
<dbReference type="Gene3D" id="3.90.1720.30">
    <property type="entry name" value="PPPDE domains"/>
    <property type="match status" value="1"/>
</dbReference>
<evidence type="ECO:0000313" key="7">
    <source>
        <dbReference type="Proteomes" id="UP000241890"/>
    </source>
</evidence>
<feature type="compositionally biased region" description="Acidic residues" evidence="4">
    <location>
        <begin position="155"/>
        <end position="165"/>
    </location>
</feature>
<comment type="caution">
    <text evidence="6">The sequence shown here is derived from an EMBL/GenBank/DDBJ whole genome shotgun (WGS) entry which is preliminary data.</text>
</comment>
<name>A0A2R5GJP6_9STRA</name>
<dbReference type="Pfam" id="PF05903">
    <property type="entry name" value="Peptidase_C97"/>
    <property type="match status" value="1"/>
</dbReference>
<evidence type="ECO:0000256" key="1">
    <source>
        <dbReference type="ARBA" id="ARBA00008140"/>
    </source>
</evidence>
<feature type="compositionally biased region" description="Low complexity" evidence="4">
    <location>
        <begin position="136"/>
        <end position="154"/>
    </location>
</feature>
<accession>A0A2R5GJP6</accession>
<dbReference type="InterPro" id="IPR008580">
    <property type="entry name" value="PPPDE_dom"/>
</dbReference>
<evidence type="ECO:0000259" key="5">
    <source>
        <dbReference type="SMART" id="SM01179"/>
    </source>
</evidence>
<evidence type="ECO:0000313" key="6">
    <source>
        <dbReference type="EMBL" id="GBG31116.1"/>
    </source>
</evidence>
<keyword evidence="7" id="KW-1185">Reference proteome</keyword>
<dbReference type="GO" id="GO:0016579">
    <property type="term" value="P:protein deubiquitination"/>
    <property type="evidence" value="ECO:0007669"/>
    <property type="project" value="TreeGrafter"/>
</dbReference>
<evidence type="ECO:0000256" key="3">
    <source>
        <dbReference type="ARBA" id="ARBA00022801"/>
    </source>
</evidence>
<dbReference type="Proteomes" id="UP000241890">
    <property type="component" value="Unassembled WGS sequence"/>
</dbReference>
<dbReference type="OrthoDB" id="412286at2759"/>
<dbReference type="InParanoid" id="A0A2R5GJP6"/>
<keyword evidence="2" id="KW-0645">Protease</keyword>
<keyword evidence="3" id="KW-0378">Hydrolase</keyword>
<feature type="region of interest" description="Disordered" evidence="4">
    <location>
        <begin position="91"/>
        <end position="165"/>
    </location>
</feature>
<dbReference type="PANTHER" id="PTHR12378">
    <property type="entry name" value="DESUMOYLATING ISOPEPTIDASE"/>
    <property type="match status" value="1"/>
</dbReference>
<evidence type="ECO:0000256" key="2">
    <source>
        <dbReference type="ARBA" id="ARBA00022670"/>
    </source>
</evidence>
<reference evidence="6 7" key="1">
    <citation type="submission" date="2017-12" db="EMBL/GenBank/DDBJ databases">
        <title>Sequencing, de novo assembly and annotation of complete genome of a new Thraustochytrid species, strain FCC1311.</title>
        <authorList>
            <person name="Sedici K."/>
            <person name="Godart F."/>
            <person name="Aiese Cigliano R."/>
            <person name="Sanseverino W."/>
            <person name="Barakat M."/>
            <person name="Ortet P."/>
            <person name="Marechal E."/>
            <person name="Cagnac O."/>
            <person name="Amato A."/>
        </authorList>
    </citation>
    <scope>NUCLEOTIDE SEQUENCE [LARGE SCALE GENOMIC DNA]</scope>
</reference>
<dbReference type="GO" id="GO:0101005">
    <property type="term" value="F:deubiquitinase activity"/>
    <property type="evidence" value="ECO:0007669"/>
    <property type="project" value="TreeGrafter"/>
</dbReference>
<evidence type="ECO:0000256" key="4">
    <source>
        <dbReference type="SAM" id="MobiDB-lite"/>
    </source>
</evidence>
<comment type="similarity">
    <text evidence="1">Belongs to the DeSI family.</text>
</comment>
<dbReference type="SMART" id="SM01179">
    <property type="entry name" value="DUF862"/>
    <property type="match status" value="1"/>
</dbReference>
<gene>
    <name evidence="6" type="ORF">FCC1311_073372</name>
</gene>